<evidence type="ECO:0000256" key="1">
    <source>
        <dbReference type="SAM" id="MobiDB-lite"/>
    </source>
</evidence>
<accession>A0A814HX66</accession>
<protein>
    <submittedName>
        <fullName evidence="2">Uncharacterized protein</fullName>
    </submittedName>
</protein>
<dbReference type="AlphaFoldDB" id="A0A814HX66"/>
<comment type="caution">
    <text evidence="2">The sequence shown here is derived from an EMBL/GenBank/DDBJ whole genome shotgun (WGS) entry which is preliminary data.</text>
</comment>
<feature type="region of interest" description="Disordered" evidence="1">
    <location>
        <begin position="314"/>
        <end position="365"/>
    </location>
</feature>
<dbReference type="GO" id="GO:0005884">
    <property type="term" value="C:actin filament"/>
    <property type="evidence" value="ECO:0007669"/>
    <property type="project" value="TreeGrafter"/>
</dbReference>
<name>A0A814HX66_ADIRI</name>
<organism evidence="2 3">
    <name type="scientific">Adineta ricciae</name>
    <name type="common">Rotifer</name>
    <dbReference type="NCBI Taxonomy" id="249248"/>
    <lineage>
        <taxon>Eukaryota</taxon>
        <taxon>Metazoa</taxon>
        <taxon>Spiralia</taxon>
        <taxon>Gnathifera</taxon>
        <taxon>Rotifera</taxon>
        <taxon>Eurotatoria</taxon>
        <taxon>Bdelloidea</taxon>
        <taxon>Adinetida</taxon>
        <taxon>Adinetidae</taxon>
        <taxon>Adineta</taxon>
    </lineage>
</organism>
<dbReference type="Proteomes" id="UP000663852">
    <property type="component" value="Unassembled WGS sequence"/>
</dbReference>
<dbReference type="InterPro" id="IPR051412">
    <property type="entry name" value="Formin_Homology_Diaphanous_sf"/>
</dbReference>
<reference evidence="2" key="1">
    <citation type="submission" date="2021-02" db="EMBL/GenBank/DDBJ databases">
        <authorList>
            <person name="Nowell W R."/>
        </authorList>
    </citation>
    <scope>NUCLEOTIDE SEQUENCE</scope>
</reference>
<sequence>MSKTDENHRYQPYYRAKPYHNDRRYDDDEHYKRPYKKTNKHHYQYHDNRNYNDFSYRRSYRHDYRHQYSKPKSKSHSYFSTPPRPLMSTSPPPPPPPLPPVHPPPPPPVLTVVPHERESWIRSVKKTKVNESTEQKTQYLETMLRMPQQKAALSSSRFDRMRFADDQLVTTTTTATTVTSTTDDNLVDNSFHLIGDINNYEDIRTLERILFNNDLGASRSNSTGECPKEDSLPTPPPPPPLSVVAEDRPDPVPCSGFLIDNCDEEEAPPLSPPPRPLLPPIDDLNEQNADENNDDLNEQRVMLVSELDAAEAERKRELKRQKRLHQRLQKKKKAVTVATGTTQPETKSEDKEDTPLSDNDDPESLSDWIVEYDTNTIGEVCQLTDEVRRTSTALNEEDKTAKVNMILLKIKKQQKELNRLRQYVMSMLGEQSKSKPSKITRSNTNIAHDLLLAFLNQPTQSGCWLCSGKMYAEVATQCNHDDEQ</sequence>
<feature type="compositionally biased region" description="Acidic residues" evidence="1">
    <location>
        <begin position="283"/>
        <end position="294"/>
    </location>
</feature>
<evidence type="ECO:0000313" key="3">
    <source>
        <dbReference type="Proteomes" id="UP000663852"/>
    </source>
</evidence>
<dbReference type="PANTHER" id="PTHR45691">
    <property type="entry name" value="PROTEIN DIAPHANOUS"/>
    <property type="match status" value="1"/>
</dbReference>
<evidence type="ECO:0000313" key="2">
    <source>
        <dbReference type="EMBL" id="CAF1017316.1"/>
    </source>
</evidence>
<feature type="compositionally biased region" description="Pro residues" evidence="1">
    <location>
        <begin position="269"/>
        <end position="279"/>
    </location>
</feature>
<dbReference type="PANTHER" id="PTHR45691:SF6">
    <property type="entry name" value="PROTEIN DIAPHANOUS"/>
    <property type="match status" value="1"/>
</dbReference>
<proteinExistence type="predicted"/>
<dbReference type="OrthoDB" id="10047934at2759"/>
<feature type="compositionally biased region" description="Basic and acidic residues" evidence="1">
    <location>
        <begin position="19"/>
        <end position="32"/>
    </location>
</feature>
<gene>
    <name evidence="2" type="ORF">EDS130_LOCUS15702</name>
</gene>
<feature type="compositionally biased region" description="Basic residues" evidence="1">
    <location>
        <begin position="33"/>
        <end position="43"/>
    </location>
</feature>
<dbReference type="GO" id="GO:0030041">
    <property type="term" value="P:actin filament polymerization"/>
    <property type="evidence" value="ECO:0007669"/>
    <property type="project" value="TreeGrafter"/>
</dbReference>
<feature type="region of interest" description="Disordered" evidence="1">
    <location>
        <begin position="1"/>
        <end position="52"/>
    </location>
</feature>
<feature type="compositionally biased region" description="Basic residues" evidence="1">
    <location>
        <begin position="317"/>
        <end position="334"/>
    </location>
</feature>
<feature type="region of interest" description="Disordered" evidence="1">
    <location>
        <begin position="65"/>
        <end position="106"/>
    </location>
</feature>
<feature type="region of interest" description="Disordered" evidence="1">
    <location>
        <begin position="215"/>
        <end position="294"/>
    </location>
</feature>
<dbReference type="EMBL" id="CAJNOJ010000067">
    <property type="protein sequence ID" value="CAF1017316.1"/>
    <property type="molecule type" value="Genomic_DNA"/>
</dbReference>
<feature type="compositionally biased region" description="Pro residues" evidence="1">
    <location>
        <begin position="82"/>
        <end position="106"/>
    </location>
</feature>